<dbReference type="EMBL" id="JAULSU010000003">
    <property type="protein sequence ID" value="KAK0623386.1"/>
    <property type="molecule type" value="Genomic_DNA"/>
</dbReference>
<dbReference type="AlphaFoldDB" id="A0AA39WXH3"/>
<feature type="compositionally biased region" description="Basic residues" evidence="1">
    <location>
        <begin position="165"/>
        <end position="174"/>
    </location>
</feature>
<evidence type="ECO:0000256" key="1">
    <source>
        <dbReference type="SAM" id="MobiDB-lite"/>
    </source>
</evidence>
<evidence type="ECO:0000313" key="2">
    <source>
        <dbReference type="EMBL" id="KAK0623386.1"/>
    </source>
</evidence>
<reference evidence="2" key="1">
    <citation type="submission" date="2023-06" db="EMBL/GenBank/DDBJ databases">
        <title>Genome-scale phylogeny and comparative genomics of the fungal order Sordariales.</title>
        <authorList>
            <consortium name="Lawrence Berkeley National Laboratory"/>
            <person name="Hensen N."/>
            <person name="Bonometti L."/>
            <person name="Westerberg I."/>
            <person name="Brannstrom I.O."/>
            <person name="Guillou S."/>
            <person name="Cros-Aarteil S."/>
            <person name="Calhoun S."/>
            <person name="Haridas S."/>
            <person name="Kuo A."/>
            <person name="Mondo S."/>
            <person name="Pangilinan J."/>
            <person name="Riley R."/>
            <person name="Labutti K."/>
            <person name="Andreopoulos B."/>
            <person name="Lipzen A."/>
            <person name="Chen C."/>
            <person name="Yanf M."/>
            <person name="Daum C."/>
            <person name="Ng V."/>
            <person name="Clum A."/>
            <person name="Steindorff A."/>
            <person name="Ohm R."/>
            <person name="Martin F."/>
            <person name="Silar P."/>
            <person name="Natvig D."/>
            <person name="Lalanne C."/>
            <person name="Gautier V."/>
            <person name="Ament-Velasquez S.L."/>
            <person name="Kruys A."/>
            <person name="Hutchinson M.I."/>
            <person name="Powell A.J."/>
            <person name="Barry K."/>
            <person name="Miller A.N."/>
            <person name="Grigoriev I.V."/>
            <person name="Debuchy R."/>
            <person name="Gladieux P."/>
            <person name="Thoren M.H."/>
            <person name="Johannesson H."/>
        </authorList>
    </citation>
    <scope>NUCLEOTIDE SEQUENCE</scope>
    <source>
        <strain evidence="2">CBS 606.72</strain>
    </source>
</reference>
<keyword evidence="3" id="KW-1185">Reference proteome</keyword>
<sequence length="174" mass="19838">MTVDGLNLVDGKVLTLLFYKYIYGSAGIPPDTAGFDDVYVLSILAFQWRETSRRLILKFTQIPQTHRVKPYPDRNNETGQYPHHSLTCNVIDDGQTMIMGGAFPLTKECDVPNQFGSHNLDMGLQNTDLSPWKTLPLKPDIICCSRPPSQRHWRQRARQRDQSVTHRRLLPSGS</sequence>
<gene>
    <name evidence="2" type="ORF">B0T14DRAFT_175403</name>
</gene>
<feature type="region of interest" description="Disordered" evidence="1">
    <location>
        <begin position="148"/>
        <end position="174"/>
    </location>
</feature>
<name>A0AA39WXH3_9PEZI</name>
<dbReference type="Proteomes" id="UP001175000">
    <property type="component" value="Unassembled WGS sequence"/>
</dbReference>
<evidence type="ECO:0000313" key="3">
    <source>
        <dbReference type="Proteomes" id="UP001175000"/>
    </source>
</evidence>
<protein>
    <submittedName>
        <fullName evidence="2">Uncharacterized protein</fullName>
    </submittedName>
</protein>
<proteinExistence type="predicted"/>
<accession>A0AA39WXH3</accession>
<comment type="caution">
    <text evidence="2">The sequence shown here is derived from an EMBL/GenBank/DDBJ whole genome shotgun (WGS) entry which is preliminary data.</text>
</comment>
<organism evidence="2 3">
    <name type="scientific">Immersiella caudata</name>
    <dbReference type="NCBI Taxonomy" id="314043"/>
    <lineage>
        <taxon>Eukaryota</taxon>
        <taxon>Fungi</taxon>
        <taxon>Dikarya</taxon>
        <taxon>Ascomycota</taxon>
        <taxon>Pezizomycotina</taxon>
        <taxon>Sordariomycetes</taxon>
        <taxon>Sordariomycetidae</taxon>
        <taxon>Sordariales</taxon>
        <taxon>Lasiosphaeriaceae</taxon>
        <taxon>Immersiella</taxon>
    </lineage>
</organism>